<dbReference type="SUPFAM" id="SSF48695">
    <property type="entry name" value="Multiheme cytochromes"/>
    <property type="match status" value="1"/>
</dbReference>
<evidence type="ECO:0000256" key="4">
    <source>
        <dbReference type="ARBA" id="ARBA00022982"/>
    </source>
</evidence>
<dbReference type="GO" id="GO:0009055">
    <property type="term" value="F:electron transfer activity"/>
    <property type="evidence" value="ECO:0007669"/>
    <property type="project" value="InterPro"/>
</dbReference>
<dbReference type="InterPro" id="IPR020942">
    <property type="entry name" value="Cyt_c_III_dom"/>
</dbReference>
<evidence type="ECO:0000313" key="7">
    <source>
        <dbReference type="EMBL" id="GFM35244.1"/>
    </source>
</evidence>
<keyword evidence="1" id="KW-0813">Transport</keyword>
<evidence type="ECO:0000256" key="3">
    <source>
        <dbReference type="ARBA" id="ARBA00022723"/>
    </source>
</evidence>
<evidence type="ECO:0000256" key="1">
    <source>
        <dbReference type="ARBA" id="ARBA00022448"/>
    </source>
</evidence>
<evidence type="ECO:0000259" key="6">
    <source>
        <dbReference type="Pfam" id="PF02085"/>
    </source>
</evidence>
<dbReference type="Pfam" id="PF02085">
    <property type="entry name" value="Cytochrom_CIII"/>
    <property type="match status" value="2"/>
</dbReference>
<dbReference type="GO" id="GO:0020037">
    <property type="term" value="F:heme binding"/>
    <property type="evidence" value="ECO:0007669"/>
    <property type="project" value="InterPro"/>
</dbReference>
<dbReference type="RefSeq" id="WP_174406860.1">
    <property type="nucleotide sequence ID" value="NZ_BLVO01000016.1"/>
</dbReference>
<feature type="domain" description="Class III cytochrome C" evidence="6">
    <location>
        <begin position="116"/>
        <end position="187"/>
    </location>
</feature>
<sequence length="255" mass="27998">MPKRYFPIAVLTGILAAVALFGYMTPTKSETTPVRILMDNAGGKVIFNHVAHTRDYGAACETCHHETAAGDTEPLSCGQCHGANVTDAWVKEHQTSFTKDLQCATCHHVEFAKDHDWGHKMHEDIASCTDCHHADTNIEPEPTNCADCHQAEADGKMPALRDAVHVKCQSCHAEMFEAQLKGCSNCHGEVNQKEALKAGQMDKKFTKCTSCHTDKGVTEVIPSRMTALHASCMGCHEKQDAGPYKKGECNQCHFR</sequence>
<protein>
    <submittedName>
        <fullName evidence="7">Cytochrome c</fullName>
    </submittedName>
</protein>
<feature type="domain" description="Class III cytochrome C" evidence="6">
    <location>
        <begin position="39"/>
        <end position="111"/>
    </location>
</feature>
<accession>A0A7J0BQA7</accession>
<gene>
    <name evidence="7" type="ORF">DSM101010T_36090</name>
</gene>
<comment type="caution">
    <text evidence="7">The sequence shown here is derived from an EMBL/GenBank/DDBJ whole genome shotgun (WGS) entry which is preliminary data.</text>
</comment>
<dbReference type="EMBL" id="BLVO01000016">
    <property type="protein sequence ID" value="GFM35244.1"/>
    <property type="molecule type" value="Genomic_DNA"/>
</dbReference>
<keyword evidence="2" id="KW-0349">Heme</keyword>
<keyword evidence="8" id="KW-1185">Reference proteome</keyword>
<reference evidence="7 8" key="1">
    <citation type="submission" date="2020-05" db="EMBL/GenBank/DDBJ databases">
        <title>Draft genome sequence of Desulfovibrio sp. strain HN2T.</title>
        <authorList>
            <person name="Ueno A."/>
            <person name="Tamazawa S."/>
            <person name="Tamamura S."/>
            <person name="Murakami T."/>
            <person name="Kiyama T."/>
            <person name="Inomata H."/>
            <person name="Amano Y."/>
            <person name="Miyakawa K."/>
            <person name="Tamaki H."/>
            <person name="Naganuma T."/>
            <person name="Kaneko K."/>
        </authorList>
    </citation>
    <scope>NUCLEOTIDE SEQUENCE [LARGE SCALE GENOMIC DNA]</scope>
    <source>
        <strain evidence="7 8">HN2</strain>
    </source>
</reference>
<dbReference type="CDD" id="cd08168">
    <property type="entry name" value="Cytochrom_C3"/>
    <property type="match status" value="3"/>
</dbReference>
<dbReference type="Proteomes" id="UP000503840">
    <property type="component" value="Unassembled WGS sequence"/>
</dbReference>
<dbReference type="GO" id="GO:0046872">
    <property type="term" value="F:metal ion binding"/>
    <property type="evidence" value="ECO:0007669"/>
    <property type="project" value="UniProtKB-KW"/>
</dbReference>
<evidence type="ECO:0000313" key="8">
    <source>
        <dbReference type="Proteomes" id="UP000503840"/>
    </source>
</evidence>
<keyword evidence="4" id="KW-0249">Electron transport</keyword>
<name>A0A7J0BQA7_9BACT</name>
<dbReference type="InterPro" id="IPR036280">
    <property type="entry name" value="Multihaem_cyt_sf"/>
</dbReference>
<evidence type="ECO:0000256" key="5">
    <source>
        <dbReference type="ARBA" id="ARBA00023004"/>
    </source>
</evidence>
<organism evidence="7 8">
    <name type="scientific">Desulfovibrio subterraneus</name>
    <dbReference type="NCBI Taxonomy" id="2718620"/>
    <lineage>
        <taxon>Bacteria</taxon>
        <taxon>Pseudomonadati</taxon>
        <taxon>Thermodesulfobacteriota</taxon>
        <taxon>Desulfovibrionia</taxon>
        <taxon>Desulfovibrionales</taxon>
        <taxon>Desulfovibrionaceae</taxon>
        <taxon>Desulfovibrio</taxon>
    </lineage>
</organism>
<keyword evidence="3" id="KW-0479">Metal-binding</keyword>
<keyword evidence="5" id="KW-0408">Iron</keyword>
<proteinExistence type="predicted"/>
<dbReference type="Gene3D" id="3.90.10.10">
    <property type="entry name" value="Cytochrome C3"/>
    <property type="match status" value="3"/>
</dbReference>
<dbReference type="AlphaFoldDB" id="A0A7J0BQA7"/>
<evidence type="ECO:0000256" key="2">
    <source>
        <dbReference type="ARBA" id="ARBA00022617"/>
    </source>
</evidence>